<dbReference type="EMBL" id="JXQQ01000029">
    <property type="protein sequence ID" value="KIQ31886.1"/>
    <property type="molecule type" value="Genomic_DNA"/>
</dbReference>
<dbReference type="AlphaFoldDB" id="A0A0D0MHR5"/>
<dbReference type="Proteomes" id="UP000032067">
    <property type="component" value="Unassembled WGS sequence"/>
</dbReference>
<comment type="caution">
    <text evidence="1">The sequence shown here is derived from an EMBL/GenBank/DDBJ whole genome shotgun (WGS) entry which is preliminary data.</text>
</comment>
<accession>A0A0D0MHR5</accession>
<gene>
    <name evidence="1" type="ORF">RT97_14130</name>
</gene>
<name>A0A0D0MHR5_VARPD</name>
<organism evidence="1 2">
    <name type="scientific">Variovorax paradoxus</name>
    <dbReference type="NCBI Taxonomy" id="34073"/>
    <lineage>
        <taxon>Bacteria</taxon>
        <taxon>Pseudomonadati</taxon>
        <taxon>Pseudomonadota</taxon>
        <taxon>Betaproteobacteria</taxon>
        <taxon>Burkholderiales</taxon>
        <taxon>Comamonadaceae</taxon>
        <taxon>Variovorax</taxon>
    </lineage>
</organism>
<proteinExistence type="predicted"/>
<reference evidence="1 2" key="1">
    <citation type="submission" date="2014-12" db="EMBL/GenBank/DDBJ databases">
        <title>16Stimator: statistical estimation of ribosomal gene copy numbers from draft genome assemblies.</title>
        <authorList>
            <person name="Perisin M.A."/>
            <person name="Vetter M."/>
            <person name="Gilbert J.A."/>
            <person name="Bergelson J."/>
        </authorList>
    </citation>
    <scope>NUCLEOTIDE SEQUENCE [LARGE SCALE GENOMIC DNA]</scope>
    <source>
        <strain evidence="1 2">MEDvA23</strain>
    </source>
</reference>
<sequence length="324" mass="36696">MQVGGSDVDLLLNDLSIHGQFKDVPDFSRAIERVMQLRQLAKRFGKDLYCHKNLTQAQVTHHQTLVQVIQALEKSKGQALMQWLTRQGPYWDTNRLHSEDDYLEYDGGVVTDTALGEAAFGNMRGQERRMASLVPSSFEKSPLPVTWSSGNGESKVVDVRNHWDGDELETLLKEAPASLTSWEQLEAVCTQQFDALHFSGDCFLELRGHPFVDGAAKQVLNLLDVLQKMLRAFEGTGQRTALGQQLYQDHFTGDKAWFSDSSDAEKVDFRSELTFKHPSVAGESLFCPWHGKVKTPQIRVHHSWPIRANEPLYVVYIGPKRTKR</sequence>
<protein>
    <submittedName>
        <fullName evidence="1">Uncharacterized protein</fullName>
    </submittedName>
</protein>
<evidence type="ECO:0000313" key="1">
    <source>
        <dbReference type="EMBL" id="KIQ31886.1"/>
    </source>
</evidence>
<evidence type="ECO:0000313" key="2">
    <source>
        <dbReference type="Proteomes" id="UP000032067"/>
    </source>
</evidence>